<dbReference type="STRING" id="485913.Krac_7366"/>
<keyword evidence="2" id="KW-1185">Reference proteome</keyword>
<sequence>MTQVSNSSKPAAKGGFQHGLPTVSTLPVQQSGCCGTTSQSAGAGCCGEPTSSQAVVASDIQATGGCCGTTSQAASTGCCGESTSNTALSTETQVTGGCCGEPVQGDSPASQQRCC</sequence>
<protein>
    <submittedName>
        <fullName evidence="1">Uncharacterized protein</fullName>
    </submittedName>
</protein>
<name>D6TS23_KTERA</name>
<reference evidence="1 2" key="1">
    <citation type="journal article" date="2011" name="Stand. Genomic Sci.">
        <title>Non-contiguous finished genome sequence and contextual data of the filamentous soil bacterium Ktedonobacter racemifer type strain (SOSP1-21).</title>
        <authorList>
            <person name="Chang Y.J."/>
            <person name="Land M."/>
            <person name="Hauser L."/>
            <person name="Chertkov O."/>
            <person name="Del Rio T.G."/>
            <person name="Nolan M."/>
            <person name="Copeland A."/>
            <person name="Tice H."/>
            <person name="Cheng J.F."/>
            <person name="Lucas S."/>
            <person name="Han C."/>
            <person name="Goodwin L."/>
            <person name="Pitluck S."/>
            <person name="Ivanova N."/>
            <person name="Ovchinikova G."/>
            <person name="Pati A."/>
            <person name="Chen A."/>
            <person name="Palaniappan K."/>
            <person name="Mavromatis K."/>
            <person name="Liolios K."/>
            <person name="Brettin T."/>
            <person name="Fiebig A."/>
            <person name="Rohde M."/>
            <person name="Abt B."/>
            <person name="Goker M."/>
            <person name="Detter J.C."/>
            <person name="Woyke T."/>
            <person name="Bristow J."/>
            <person name="Eisen J.A."/>
            <person name="Markowitz V."/>
            <person name="Hugenholtz P."/>
            <person name="Kyrpides N.C."/>
            <person name="Klenk H.P."/>
            <person name="Lapidus A."/>
        </authorList>
    </citation>
    <scope>NUCLEOTIDE SEQUENCE [LARGE SCALE GENOMIC DNA]</scope>
    <source>
        <strain evidence="2">DSM 44963</strain>
    </source>
</reference>
<proteinExistence type="predicted"/>
<dbReference type="AlphaFoldDB" id="D6TS23"/>
<comment type="caution">
    <text evidence="1">The sequence shown here is derived from an EMBL/GenBank/DDBJ whole genome shotgun (WGS) entry which is preliminary data.</text>
</comment>
<dbReference type="Proteomes" id="UP000004508">
    <property type="component" value="Unassembled WGS sequence"/>
</dbReference>
<dbReference type="OrthoDB" id="9840355at2"/>
<evidence type="ECO:0000313" key="1">
    <source>
        <dbReference type="EMBL" id="EFH86096.1"/>
    </source>
</evidence>
<evidence type="ECO:0000313" key="2">
    <source>
        <dbReference type="Proteomes" id="UP000004508"/>
    </source>
</evidence>
<organism evidence="1 2">
    <name type="scientific">Ktedonobacter racemifer DSM 44963</name>
    <dbReference type="NCBI Taxonomy" id="485913"/>
    <lineage>
        <taxon>Bacteria</taxon>
        <taxon>Bacillati</taxon>
        <taxon>Chloroflexota</taxon>
        <taxon>Ktedonobacteria</taxon>
        <taxon>Ktedonobacterales</taxon>
        <taxon>Ktedonobacteraceae</taxon>
        <taxon>Ktedonobacter</taxon>
    </lineage>
</organism>
<gene>
    <name evidence="1" type="ORF">Krac_7366</name>
</gene>
<dbReference type="InParanoid" id="D6TS23"/>
<accession>D6TS23</accession>
<dbReference type="EMBL" id="ADVG01000002">
    <property type="protein sequence ID" value="EFH86096.1"/>
    <property type="molecule type" value="Genomic_DNA"/>
</dbReference>